<dbReference type="AlphaFoldDB" id="A0A7M7J2S7"/>
<name>A0A7M7J2S7_VARDE</name>
<dbReference type="RefSeq" id="XP_022645291.1">
    <property type="nucleotide sequence ID" value="XM_022789556.1"/>
</dbReference>
<feature type="region of interest" description="Disordered" evidence="1">
    <location>
        <begin position="1"/>
        <end position="31"/>
    </location>
</feature>
<dbReference type="InParanoid" id="A0A7M7J2S7"/>
<proteinExistence type="predicted"/>
<sequence length="217" mass="24417">MCAQTNSPTIPLDPSKLSRQPGAGFTPLKKDSPYSPVGVNLTGLPRRVKDSCADVYNNACTRWERAKLQGARTIREIIVLKGGETPDEAKLDELCENLLKIIDDLARIVDSISSVRKNFEALLKIYKVKASIDSDTMANSNVPFLSYTLEKYLEMIRSIEEPYIQELKFKRNLIKRVPLQNNQAICTFINVCWLHDPLIDESVMRAVLALVAECGFK</sequence>
<dbReference type="OMA" id="NACTRWE"/>
<evidence type="ECO:0000313" key="3">
    <source>
        <dbReference type="Proteomes" id="UP000594260"/>
    </source>
</evidence>
<evidence type="ECO:0000313" key="2">
    <source>
        <dbReference type="EnsemblMetazoa" id="XP_022645291"/>
    </source>
</evidence>
<dbReference type="EnsemblMetazoa" id="XM_022789556">
    <property type="protein sequence ID" value="XP_022645291"/>
    <property type="gene ID" value="LOC111243672"/>
</dbReference>
<evidence type="ECO:0000256" key="1">
    <source>
        <dbReference type="SAM" id="MobiDB-lite"/>
    </source>
</evidence>
<protein>
    <submittedName>
        <fullName evidence="2">Uncharacterized protein</fullName>
    </submittedName>
</protein>
<organism evidence="2 3">
    <name type="scientific">Varroa destructor</name>
    <name type="common">Honeybee mite</name>
    <dbReference type="NCBI Taxonomy" id="109461"/>
    <lineage>
        <taxon>Eukaryota</taxon>
        <taxon>Metazoa</taxon>
        <taxon>Ecdysozoa</taxon>
        <taxon>Arthropoda</taxon>
        <taxon>Chelicerata</taxon>
        <taxon>Arachnida</taxon>
        <taxon>Acari</taxon>
        <taxon>Parasitiformes</taxon>
        <taxon>Mesostigmata</taxon>
        <taxon>Gamasina</taxon>
        <taxon>Dermanyssoidea</taxon>
        <taxon>Varroidae</taxon>
        <taxon>Varroa</taxon>
    </lineage>
</organism>
<dbReference type="KEGG" id="vde:111243672"/>
<keyword evidence="3" id="KW-1185">Reference proteome</keyword>
<reference evidence="2" key="1">
    <citation type="submission" date="2021-01" db="UniProtKB">
        <authorList>
            <consortium name="EnsemblMetazoa"/>
        </authorList>
    </citation>
    <scope>IDENTIFICATION</scope>
</reference>
<accession>A0A7M7J2S7</accession>
<dbReference type="Proteomes" id="UP000594260">
    <property type="component" value="Unplaced"/>
</dbReference>
<dbReference type="GeneID" id="111243672"/>